<dbReference type="Proteomes" id="UP001226020">
    <property type="component" value="Unassembled WGS sequence"/>
</dbReference>
<dbReference type="InterPro" id="IPR041166">
    <property type="entry name" value="Rubredoxin_2"/>
</dbReference>
<evidence type="ECO:0000313" key="8">
    <source>
        <dbReference type="Proteomes" id="UP001226020"/>
    </source>
</evidence>
<dbReference type="InterPro" id="IPR030865">
    <property type="entry name" value="LapB"/>
</dbReference>
<keyword evidence="1 4" id="KW-0479">Metal-binding</keyword>
<dbReference type="InterPro" id="IPR011990">
    <property type="entry name" value="TPR-like_helical_dom_sf"/>
</dbReference>
<dbReference type="EMBL" id="JASAXT010000001">
    <property type="protein sequence ID" value="MDP8147491.1"/>
    <property type="molecule type" value="Genomic_DNA"/>
</dbReference>
<dbReference type="GO" id="GO:0009898">
    <property type="term" value="C:cytoplasmic side of plasma membrane"/>
    <property type="evidence" value="ECO:0007669"/>
    <property type="project" value="UniProtKB-UniRule"/>
</dbReference>
<feature type="domain" description="LapB rubredoxin metal binding" evidence="6">
    <location>
        <begin position="359"/>
        <end position="386"/>
    </location>
</feature>
<protein>
    <recommendedName>
        <fullName evidence="4">Lipopolysaccharide assembly protein B</fullName>
    </recommendedName>
</protein>
<keyword evidence="8" id="KW-1185">Reference proteome</keyword>
<organism evidence="7 8">
    <name type="scientific">Phocoenobacter atlanticus subsp. atlanticus</name>
    <dbReference type="NCBI Taxonomy" id="3061285"/>
    <lineage>
        <taxon>Bacteria</taxon>
        <taxon>Pseudomonadati</taxon>
        <taxon>Pseudomonadota</taxon>
        <taxon>Gammaproteobacteria</taxon>
        <taxon>Pasteurellales</taxon>
        <taxon>Pasteurellaceae</taxon>
        <taxon>Phocoenobacter</taxon>
        <taxon>Phocoenobacter atlanticus</taxon>
    </lineage>
</organism>
<feature type="binding site" evidence="4">
    <location>
        <position position="361"/>
    </location>
    <ligand>
        <name>Fe cation</name>
        <dbReference type="ChEBI" id="CHEBI:24875"/>
    </ligand>
</feature>
<dbReference type="SUPFAM" id="SSF48452">
    <property type="entry name" value="TPR-like"/>
    <property type="match status" value="1"/>
</dbReference>
<evidence type="ECO:0000259" key="6">
    <source>
        <dbReference type="Pfam" id="PF18073"/>
    </source>
</evidence>
<dbReference type="NCBIfam" id="NF008753">
    <property type="entry name" value="PRK11788.1-1"/>
    <property type="match status" value="1"/>
</dbReference>
<dbReference type="PANTHER" id="PTHR45586">
    <property type="entry name" value="TPR REPEAT-CONTAINING PROTEIN PA4667"/>
    <property type="match status" value="1"/>
</dbReference>
<dbReference type="NCBIfam" id="NF008756">
    <property type="entry name" value="PRK11788.1-4"/>
    <property type="match status" value="1"/>
</dbReference>
<dbReference type="PANTHER" id="PTHR45586:SF1">
    <property type="entry name" value="LIPOPOLYSACCHARIDE ASSEMBLY PROTEIN B"/>
    <property type="match status" value="1"/>
</dbReference>
<keyword evidence="4" id="KW-1003">Cell membrane</keyword>
<dbReference type="GO" id="GO:0046890">
    <property type="term" value="P:regulation of lipid biosynthetic process"/>
    <property type="evidence" value="ECO:0007669"/>
    <property type="project" value="UniProtKB-UniRule"/>
</dbReference>
<dbReference type="Gene3D" id="1.25.40.10">
    <property type="entry name" value="Tetratricopeptide repeat domain"/>
    <property type="match status" value="2"/>
</dbReference>
<feature type="binding site" evidence="4">
    <location>
        <position position="364"/>
    </location>
    <ligand>
        <name>Fe cation</name>
        <dbReference type="ChEBI" id="CHEBI:24875"/>
    </ligand>
</feature>
<feature type="repeat" description="TPR" evidence="5">
    <location>
        <begin position="219"/>
        <end position="252"/>
    </location>
</feature>
<evidence type="ECO:0000256" key="2">
    <source>
        <dbReference type="ARBA" id="ARBA00022737"/>
    </source>
</evidence>
<accession>A0AAW8C6N4</accession>
<keyword evidence="2 4" id="KW-0677">Repeat</keyword>
<keyword evidence="4" id="KW-0997">Cell inner membrane</keyword>
<evidence type="ECO:0000256" key="1">
    <source>
        <dbReference type="ARBA" id="ARBA00022723"/>
    </source>
</evidence>
<keyword evidence="4" id="KW-0408">Iron</keyword>
<evidence type="ECO:0000256" key="3">
    <source>
        <dbReference type="ARBA" id="ARBA00022803"/>
    </source>
</evidence>
<name>A0AAW8C6N4_9PAST</name>
<dbReference type="CDD" id="cd00350">
    <property type="entry name" value="rubredoxin_like"/>
    <property type="match status" value="1"/>
</dbReference>
<comment type="function">
    <text evidence="4">Modulates cellular lipopolysaccharide (LPS) levels by regulating LpxC, which is involved in lipid A biosynthesis. May act by modulating the proteolytic activity of FtsH towards LpxC. May also coordinate assembly of proteins involved in LPS synthesis at the plasma membrane.</text>
</comment>
<evidence type="ECO:0000256" key="4">
    <source>
        <dbReference type="HAMAP-Rule" id="MF_00994"/>
    </source>
</evidence>
<dbReference type="RefSeq" id="WP_306347637.1">
    <property type="nucleotide sequence ID" value="NZ_JASAVU010000017.1"/>
</dbReference>
<feature type="binding site" evidence="4">
    <location>
        <position position="378"/>
    </location>
    <ligand>
        <name>Fe cation</name>
        <dbReference type="ChEBI" id="CHEBI:24875"/>
    </ligand>
</feature>
<feature type="binding site" evidence="4">
    <location>
        <position position="375"/>
    </location>
    <ligand>
        <name>Fe cation</name>
        <dbReference type="ChEBI" id="CHEBI:24875"/>
    </ligand>
</feature>
<keyword evidence="4" id="KW-0812">Transmembrane</keyword>
<reference evidence="7 8" key="1">
    <citation type="journal article" date="2023" name="Front. Microbiol.">
        <title>Phylogeography and host specificity of Pasteurellaceae pathogenic to sea-farmed fish in the north-east Atlantic.</title>
        <authorList>
            <person name="Gulla S."/>
            <person name="Colquhoun D.J."/>
            <person name="Olsen A.B."/>
            <person name="Spilsberg B."/>
            <person name="Lagesen K."/>
            <person name="Aakesson C.P."/>
            <person name="Strom S."/>
            <person name="Manji F."/>
            <person name="Birkbeck T.H."/>
            <person name="Nilsen H.K."/>
        </authorList>
    </citation>
    <scope>NUCLEOTIDE SEQUENCE [LARGE SCALE GENOMIC DNA]</scope>
    <source>
        <strain evidence="7 8">NVIB3131</strain>
    </source>
</reference>
<feature type="topological domain" description="Cytoplasmic" evidence="4">
    <location>
        <begin position="21"/>
        <end position="394"/>
    </location>
</feature>
<dbReference type="PROSITE" id="PS50005">
    <property type="entry name" value="TPR"/>
    <property type="match status" value="1"/>
</dbReference>
<dbReference type="HAMAP" id="MF_00994">
    <property type="entry name" value="LPS_assembly_LapB"/>
    <property type="match status" value="1"/>
</dbReference>
<dbReference type="GO" id="GO:0005506">
    <property type="term" value="F:iron ion binding"/>
    <property type="evidence" value="ECO:0007669"/>
    <property type="project" value="UniProtKB-UniRule"/>
</dbReference>
<keyword evidence="4" id="KW-0472">Membrane</keyword>
<evidence type="ECO:0000313" key="7">
    <source>
        <dbReference type="EMBL" id="MDP8147491.1"/>
    </source>
</evidence>
<dbReference type="Pfam" id="PF18073">
    <property type="entry name" value="Zn_ribbon_LapB"/>
    <property type="match status" value="1"/>
</dbReference>
<dbReference type="GeneID" id="300271799"/>
<gene>
    <name evidence="4 7" type="primary">lapB</name>
    <name evidence="7" type="ORF">QJU57_00145</name>
</gene>
<dbReference type="InterPro" id="IPR051012">
    <property type="entry name" value="CellSynth/LPSAsmb/PSIAsmb"/>
</dbReference>
<proteinExistence type="inferred from homology"/>
<comment type="similarity">
    <text evidence="4">Belongs to the LapB family.</text>
</comment>
<comment type="subcellular location">
    <subcellularLocation>
        <location evidence="4">Cell inner membrane</location>
        <topology evidence="4">Single-pass membrane protein</topology>
        <orientation evidence="4">Cytoplasmic side</orientation>
    </subcellularLocation>
</comment>
<comment type="caution">
    <text evidence="7">The sequence shown here is derived from an EMBL/GenBank/DDBJ whole genome shotgun (WGS) entry which is preliminary data.</text>
</comment>
<keyword evidence="3 4" id="KW-0802">TPR repeat</keyword>
<dbReference type="InterPro" id="IPR019734">
    <property type="entry name" value="TPR_rpt"/>
</dbReference>
<evidence type="ECO:0000256" key="5">
    <source>
        <dbReference type="PROSITE-ProRule" id="PRU00339"/>
    </source>
</evidence>
<dbReference type="GO" id="GO:0008653">
    <property type="term" value="P:lipopolysaccharide metabolic process"/>
    <property type="evidence" value="ECO:0007669"/>
    <property type="project" value="InterPro"/>
</dbReference>
<keyword evidence="4" id="KW-1133">Transmembrane helix</keyword>
<dbReference type="AlphaFoldDB" id="A0AAW8C6N4"/>
<sequence>MLELLFLLLPIAALYGWYMGQRSVKKTLDLQNNKFSRDYMTGLNFLLSNQQEKAVDLFLSMLEEQSDEQINSESQFEAELTLGNLFRSRGEVDRALITHQKLDNNLNYSVEQKLLVKQQLAKDFMKAGFYDRAENHYIKLIDEPEFAIHSLTQLMNIYQRTQEWEKGINVGKKLIKLNPKADRVPLSHYYCEYAHILQKQEKPFVNGLNKALEINQNCTRASILLGDYYVSRQNYEKALQYFEYILIQDADYISEVLTKIKHCYLSLNMPEKFERFLLKANQQKHNSAIDIALTECIEKKDGKESAKAKLHEQIKLYPNMVTFHRFIKYQIDEAEGSGRESLILLYKMVGDSIQQRHKYLCINCGYQGALLHWLCPSCRNWETMKPVQSLDNII</sequence>